<sequence>MRRELLVALCAFFLMTLTAITGVYAMEKDEKTNKLIFEEKTDITNDDQEEMIQLKGDGSDQPENSNFFKELLLKVTKEKDKPAILTVEGGFDPKLHIIDINDDHQKELLLTVSANERGTEKNFYFFQLQENNLVELQKPELASVESQFKDAYKAELKINKEKTYIFDLYDRRNHYEKLGLYHKGRLNEPTELILSPFSELKVTRYNNQTAIKGKQRISGLATVDTIGYLETWWTWNKEDWVLQKVKVKEISYKGN</sequence>
<evidence type="ECO:0000313" key="2">
    <source>
        <dbReference type="EMBL" id="NMO77938.1"/>
    </source>
</evidence>
<organism evidence="2 3">
    <name type="scientific">Niallia alba</name>
    <dbReference type="NCBI Taxonomy" id="2729105"/>
    <lineage>
        <taxon>Bacteria</taxon>
        <taxon>Bacillati</taxon>
        <taxon>Bacillota</taxon>
        <taxon>Bacilli</taxon>
        <taxon>Bacillales</taxon>
        <taxon>Bacillaceae</taxon>
        <taxon>Niallia</taxon>
    </lineage>
</organism>
<dbReference type="EMBL" id="JABBPK010000001">
    <property type="protein sequence ID" value="NMO77938.1"/>
    <property type="molecule type" value="Genomic_DNA"/>
</dbReference>
<evidence type="ECO:0000313" key="3">
    <source>
        <dbReference type="Proteomes" id="UP000588491"/>
    </source>
</evidence>
<protein>
    <submittedName>
        <fullName evidence="2">Uncharacterized protein</fullName>
    </submittedName>
</protein>
<accession>A0A7Y0K9C9</accession>
<feature type="signal peptide" evidence="1">
    <location>
        <begin position="1"/>
        <end position="25"/>
    </location>
</feature>
<proteinExistence type="predicted"/>
<keyword evidence="3" id="KW-1185">Reference proteome</keyword>
<gene>
    <name evidence="2" type="ORF">HHU08_13175</name>
</gene>
<evidence type="ECO:0000256" key="1">
    <source>
        <dbReference type="SAM" id="SignalP"/>
    </source>
</evidence>
<feature type="chain" id="PRO_5031032691" evidence="1">
    <location>
        <begin position="26"/>
        <end position="255"/>
    </location>
</feature>
<dbReference type="Proteomes" id="UP000588491">
    <property type="component" value="Unassembled WGS sequence"/>
</dbReference>
<keyword evidence="1" id="KW-0732">Signal</keyword>
<name>A0A7Y0K9C9_9BACI</name>
<dbReference type="AlphaFoldDB" id="A0A7Y0K9C9"/>
<reference evidence="2 3" key="1">
    <citation type="submission" date="2020-04" db="EMBL/GenBank/DDBJ databases">
        <title>Bacillus sp. UniB3 isolated from commercial digestive syrup.</title>
        <authorList>
            <person name="Thorat V."/>
            <person name="Kirdat K."/>
            <person name="Tiwarekar B."/>
            <person name="Yadav A."/>
        </authorList>
    </citation>
    <scope>NUCLEOTIDE SEQUENCE [LARGE SCALE GENOMIC DNA]</scope>
    <source>
        <strain evidence="2 3">UniB3</strain>
    </source>
</reference>
<comment type="caution">
    <text evidence="2">The sequence shown here is derived from an EMBL/GenBank/DDBJ whole genome shotgun (WGS) entry which is preliminary data.</text>
</comment>
<dbReference type="RefSeq" id="WP_016203664.1">
    <property type="nucleotide sequence ID" value="NZ_JABBPK010000001.1"/>
</dbReference>